<protein>
    <submittedName>
        <fullName evidence="1">Uncharacterized protein</fullName>
    </submittedName>
</protein>
<dbReference type="AlphaFoldDB" id="A0A2H0BK19"/>
<sequence length="224" mass="24237">MTNIPFIIKIAVKPLLVLALLITLSLVGLSRAFYEIGSLREESAKTVKNENTLKSKLDILSASQVSVTTDANYAVSFLPGENPALLVLYQLRSSAVKNGLLLSNFKVGSEAKDAGGFMKVSVSFDLQGPLPQILDFVNSVKSIAPNVWIEKTELNFTGETLQATIDTTSYWSPFPTKIPPLTEPITSLDSGEKETLARVSSFSQPSFVSLTPGAPRENLNPFGE</sequence>
<accession>A0A2H0BK19</accession>
<evidence type="ECO:0000313" key="2">
    <source>
        <dbReference type="Proteomes" id="UP000229847"/>
    </source>
</evidence>
<dbReference type="EMBL" id="PCSW01000107">
    <property type="protein sequence ID" value="PIP57358.1"/>
    <property type="molecule type" value="Genomic_DNA"/>
</dbReference>
<organism evidence="1 2">
    <name type="scientific">Candidatus Woesebacteria bacterium CG22_combo_CG10-13_8_21_14_all_39_10</name>
    <dbReference type="NCBI Taxonomy" id="1975059"/>
    <lineage>
        <taxon>Bacteria</taxon>
        <taxon>Candidatus Woeseibacteriota</taxon>
    </lineage>
</organism>
<dbReference type="Proteomes" id="UP000229847">
    <property type="component" value="Unassembled WGS sequence"/>
</dbReference>
<gene>
    <name evidence="1" type="ORF">COX03_03610</name>
</gene>
<dbReference type="Gene3D" id="3.30.70.60">
    <property type="match status" value="1"/>
</dbReference>
<name>A0A2H0BK19_9BACT</name>
<proteinExistence type="predicted"/>
<comment type="caution">
    <text evidence="1">The sequence shown here is derived from an EMBL/GenBank/DDBJ whole genome shotgun (WGS) entry which is preliminary data.</text>
</comment>
<dbReference type="InterPro" id="IPR014717">
    <property type="entry name" value="Transl_elong_EF1B/ribsomal_bS6"/>
</dbReference>
<reference evidence="1 2" key="1">
    <citation type="submission" date="2017-09" db="EMBL/GenBank/DDBJ databases">
        <title>Depth-based differentiation of microbial function through sediment-hosted aquifers and enrichment of novel symbionts in the deep terrestrial subsurface.</title>
        <authorList>
            <person name="Probst A.J."/>
            <person name="Ladd B."/>
            <person name="Jarett J.K."/>
            <person name="Geller-Mcgrath D.E."/>
            <person name="Sieber C.M."/>
            <person name="Emerson J.B."/>
            <person name="Anantharaman K."/>
            <person name="Thomas B.C."/>
            <person name="Malmstrom R."/>
            <person name="Stieglmeier M."/>
            <person name="Klingl A."/>
            <person name="Woyke T."/>
            <person name="Ryan C.M."/>
            <person name="Banfield J.F."/>
        </authorList>
    </citation>
    <scope>NUCLEOTIDE SEQUENCE [LARGE SCALE GENOMIC DNA]</scope>
    <source>
        <strain evidence="1">CG22_combo_CG10-13_8_21_14_all_39_10</strain>
    </source>
</reference>
<evidence type="ECO:0000313" key="1">
    <source>
        <dbReference type="EMBL" id="PIP57358.1"/>
    </source>
</evidence>